<evidence type="ECO:0000313" key="2">
    <source>
        <dbReference type="Proteomes" id="UP001059950"/>
    </source>
</evidence>
<geneLocation type="plasmid" evidence="1 2">
    <name>unnamed</name>
</geneLocation>
<protein>
    <submittedName>
        <fullName evidence="1">Uncharacterized protein</fullName>
    </submittedName>
</protein>
<dbReference type="EMBL" id="CP073345">
    <property type="protein sequence ID" value="UTW05497.1"/>
    <property type="molecule type" value="Genomic_DNA"/>
</dbReference>
<accession>A0ABY5H0R8</accession>
<keyword evidence="1" id="KW-0614">Plasmid</keyword>
<evidence type="ECO:0000313" key="1">
    <source>
        <dbReference type="EMBL" id="UTW05497.1"/>
    </source>
</evidence>
<organism evidence="1 2">
    <name type="scientific">Amphritea atlantica</name>
    <dbReference type="NCBI Taxonomy" id="355243"/>
    <lineage>
        <taxon>Bacteria</taxon>
        <taxon>Pseudomonadati</taxon>
        <taxon>Pseudomonadota</taxon>
        <taxon>Gammaproteobacteria</taxon>
        <taxon>Oceanospirillales</taxon>
        <taxon>Oceanospirillaceae</taxon>
        <taxon>Amphritea</taxon>
    </lineage>
</organism>
<dbReference type="Proteomes" id="UP001059950">
    <property type="component" value="Plasmid unnamed"/>
</dbReference>
<keyword evidence="2" id="KW-1185">Reference proteome</keyword>
<gene>
    <name evidence="1" type="ORF">KDX31_20465</name>
</gene>
<sequence length="85" mass="9685">MTGILIVLRHDCMGGIPVLDDFFAFLDEIHSFSSNFSEIDLKLGDGYEKIAAYFFIGAGFNYLHKRYHCCIKHFLISTWACSALE</sequence>
<reference evidence="1" key="1">
    <citation type="submission" date="2021-04" db="EMBL/GenBank/DDBJ databases">
        <title>Oceanospirillales bacteria with DddD are important DMSP degraders in coastal seawater.</title>
        <authorList>
            <person name="Liu J."/>
        </authorList>
    </citation>
    <scope>NUCLEOTIDE SEQUENCE</scope>
    <source>
        <strain evidence="1">GY6</strain>
        <plasmid evidence="1">unnamed</plasmid>
    </source>
</reference>
<proteinExistence type="predicted"/>
<name>A0ABY5H0R8_9GAMM</name>